<evidence type="ECO:0000313" key="2">
    <source>
        <dbReference type="Proteomes" id="UP000284706"/>
    </source>
</evidence>
<dbReference type="PANTHER" id="PTHR28027:SF2">
    <property type="entry name" value="TRANSCRIPTIONAL REGULATOR MIT1"/>
    <property type="match status" value="1"/>
</dbReference>
<dbReference type="PANTHER" id="PTHR28027">
    <property type="entry name" value="TRANSCRIPTIONAL REGULATOR MIT1"/>
    <property type="match status" value="1"/>
</dbReference>
<comment type="caution">
    <text evidence="1">The sequence shown here is derived from an EMBL/GenBank/DDBJ whole genome shotgun (WGS) entry which is preliminary data.</text>
</comment>
<protein>
    <submittedName>
        <fullName evidence="1">Uncharacterized protein</fullName>
    </submittedName>
</protein>
<dbReference type="InParanoid" id="A0A409VT04"/>
<dbReference type="OrthoDB" id="5319641at2759"/>
<gene>
    <name evidence="1" type="ORF">CVT26_002458</name>
</gene>
<dbReference type="AlphaFoldDB" id="A0A409VT04"/>
<dbReference type="EMBL" id="NHYE01005573">
    <property type="protein sequence ID" value="PPQ69420.1"/>
    <property type="molecule type" value="Genomic_DNA"/>
</dbReference>
<dbReference type="Proteomes" id="UP000284706">
    <property type="component" value="Unassembled WGS sequence"/>
</dbReference>
<organism evidence="1 2">
    <name type="scientific">Gymnopilus dilepis</name>
    <dbReference type="NCBI Taxonomy" id="231916"/>
    <lineage>
        <taxon>Eukaryota</taxon>
        <taxon>Fungi</taxon>
        <taxon>Dikarya</taxon>
        <taxon>Basidiomycota</taxon>
        <taxon>Agaricomycotina</taxon>
        <taxon>Agaricomycetes</taxon>
        <taxon>Agaricomycetidae</taxon>
        <taxon>Agaricales</taxon>
        <taxon>Agaricineae</taxon>
        <taxon>Hymenogastraceae</taxon>
        <taxon>Gymnopilus</taxon>
    </lineage>
</organism>
<proteinExistence type="predicted"/>
<reference evidence="1 2" key="1">
    <citation type="journal article" date="2018" name="Evol. Lett.">
        <title>Horizontal gene cluster transfer increased hallucinogenic mushroom diversity.</title>
        <authorList>
            <person name="Reynolds H.T."/>
            <person name="Vijayakumar V."/>
            <person name="Gluck-Thaler E."/>
            <person name="Korotkin H.B."/>
            <person name="Matheny P.B."/>
            <person name="Slot J.C."/>
        </authorList>
    </citation>
    <scope>NUCLEOTIDE SEQUENCE [LARGE SCALE GENOMIC DNA]</scope>
    <source>
        <strain evidence="1 2">SRW20</strain>
    </source>
</reference>
<evidence type="ECO:0000313" key="1">
    <source>
        <dbReference type="EMBL" id="PPQ69420.1"/>
    </source>
</evidence>
<accession>A0A409VT04</accession>
<keyword evidence="2" id="KW-1185">Reference proteome</keyword>
<dbReference type="Pfam" id="PF09729">
    <property type="entry name" value="Gti1_Pac2"/>
    <property type="match status" value="1"/>
</dbReference>
<dbReference type="InterPro" id="IPR018608">
    <property type="entry name" value="Gti1/Pac2"/>
</dbReference>
<name>A0A409VT04_9AGAR</name>
<dbReference type="GO" id="GO:0003677">
    <property type="term" value="F:DNA binding"/>
    <property type="evidence" value="ECO:0007669"/>
    <property type="project" value="TreeGrafter"/>
</dbReference>
<sequence>MTQPTCSNLLVTSELDAFRLLAAVRSGALRLVETRLDESDRRALCAGSVFVWEECESSKTSPGIVRFTDGRRWGRSSWFERVRENVILFLLISNPPLVFYSMLRNTMDLRKCFDDKSSRNSSNLVDSVDGCIPPLQWEGLFKMTYAALVQTDNGVRKWHITSYFTRCSLPWLYSVDVYPPLSGLLLDEGSIKSARLSQRGQRSRVSAKKFDFRKHTKRAALRRARLSHSPSSECLKSGDERYLFKRVAPFSGSHSAIQILRKGYATYVDSRSFRSLDHRTN</sequence>